<proteinExistence type="inferred from homology"/>
<evidence type="ECO:0000256" key="3">
    <source>
        <dbReference type="ARBA" id="ARBA00022801"/>
    </source>
</evidence>
<evidence type="ECO:0000313" key="7">
    <source>
        <dbReference type="EMBL" id="VYU79529.1"/>
    </source>
</evidence>
<dbReference type="SUPFAM" id="SSF89550">
    <property type="entry name" value="PHP domain-like"/>
    <property type="match status" value="1"/>
</dbReference>
<reference evidence="7" key="1">
    <citation type="submission" date="2019-11" db="EMBL/GenBank/DDBJ databases">
        <authorList>
            <person name="Feng L."/>
        </authorList>
    </citation>
    <scope>NUCLEOTIDE SEQUENCE</scope>
    <source>
        <strain evidence="7">CsymbiosumLFYP84</strain>
    </source>
</reference>
<dbReference type="GO" id="GO:0030145">
    <property type="term" value="F:manganese ion binding"/>
    <property type="evidence" value="ECO:0007669"/>
    <property type="project" value="InterPro"/>
</dbReference>
<dbReference type="EMBL" id="JAQLGM010000016">
    <property type="protein sequence ID" value="MDB2000206.1"/>
    <property type="molecule type" value="Genomic_DNA"/>
</dbReference>
<evidence type="ECO:0000256" key="2">
    <source>
        <dbReference type="ARBA" id="ARBA00013064"/>
    </source>
</evidence>
<evidence type="ECO:0000256" key="4">
    <source>
        <dbReference type="ARBA" id="ARBA00022912"/>
    </source>
</evidence>
<dbReference type="Proteomes" id="UP001300871">
    <property type="component" value="Unassembled WGS sequence"/>
</dbReference>
<dbReference type="PANTHER" id="PTHR39181">
    <property type="entry name" value="TYROSINE-PROTEIN PHOSPHATASE YWQE"/>
    <property type="match status" value="1"/>
</dbReference>
<dbReference type="PANTHER" id="PTHR39181:SF1">
    <property type="entry name" value="TYROSINE-PROTEIN PHOSPHATASE YWQE"/>
    <property type="match status" value="1"/>
</dbReference>
<comment type="similarity">
    <text evidence="1">Belongs to the metallo-dependent hydrolases superfamily. CpsB/CapC family.</text>
</comment>
<dbReference type="GO" id="GO:0004725">
    <property type="term" value="F:protein tyrosine phosphatase activity"/>
    <property type="evidence" value="ECO:0007669"/>
    <property type="project" value="UniProtKB-EC"/>
</dbReference>
<name>A0A6N3HUX4_CLOSY</name>
<evidence type="ECO:0000313" key="6">
    <source>
        <dbReference type="EMBL" id="MDB2000206.1"/>
    </source>
</evidence>
<gene>
    <name evidence="7" type="primary">cpsB_1</name>
    <name evidence="7" type="ORF">CSLFYP84_04178</name>
    <name evidence="6" type="ORF">PM006_08350</name>
</gene>
<sequence length="239" mass="28013">MEMTDIHAHILPGIDDGPETMEETRRMLRKAFEQGIRSIIATPHYFRRHYEPEVRQIYELVSAVQAEADTLTPGLRIYPGQEIMHFYEIEEFLLEKKVITLAGTRYVLIEFLPSVVYSRLELAMRRMIFAGYIPVLAHAERYFCLRKNGRLEELAAAGVRMQMNYQSLETGKNYSDRRWCRKMVLEDNFHFLSTDMHGADVRTPDCEMTLAWLRKRAGEERIRELTIENPGKLLDGLRI</sequence>
<keyword evidence="3 7" id="KW-0378">Hydrolase</keyword>
<dbReference type="EMBL" id="CACRUA010000077">
    <property type="protein sequence ID" value="VYU79529.1"/>
    <property type="molecule type" value="Genomic_DNA"/>
</dbReference>
<evidence type="ECO:0000256" key="1">
    <source>
        <dbReference type="ARBA" id="ARBA00005750"/>
    </source>
</evidence>
<dbReference type="PIRSF" id="PIRSF016557">
    <property type="entry name" value="Caps_synth_CpsB"/>
    <property type="match status" value="1"/>
</dbReference>
<dbReference type="InterPro" id="IPR016195">
    <property type="entry name" value="Pol/histidinol_Pase-like"/>
</dbReference>
<dbReference type="Gene3D" id="3.20.20.140">
    <property type="entry name" value="Metal-dependent hydrolases"/>
    <property type="match status" value="1"/>
</dbReference>
<reference evidence="6" key="2">
    <citation type="submission" date="2023-01" db="EMBL/GenBank/DDBJ databases">
        <title>Human gut microbiome strain richness.</title>
        <authorList>
            <person name="Chen-Liaw A."/>
        </authorList>
    </citation>
    <scope>NUCLEOTIDE SEQUENCE</scope>
    <source>
        <strain evidence="6">B1_m1001713B170214d0_201011</strain>
    </source>
</reference>
<dbReference type="Pfam" id="PF19567">
    <property type="entry name" value="CpsB_CapC"/>
    <property type="match status" value="1"/>
</dbReference>
<dbReference type="InterPro" id="IPR016667">
    <property type="entry name" value="Caps_polysacc_synth_CpsB/CapC"/>
</dbReference>
<accession>A0A6N3HUX4</accession>
<keyword evidence="4" id="KW-0904">Protein phosphatase</keyword>
<dbReference type="AlphaFoldDB" id="A0A6N3HUX4"/>
<organism evidence="7">
    <name type="scientific">Clostridium symbiosum</name>
    <name type="common">Bacteroides symbiosus</name>
    <dbReference type="NCBI Taxonomy" id="1512"/>
    <lineage>
        <taxon>Bacteria</taxon>
        <taxon>Bacillati</taxon>
        <taxon>Bacillota</taxon>
        <taxon>Clostridia</taxon>
        <taxon>Lachnospirales</taxon>
        <taxon>Lachnospiraceae</taxon>
        <taxon>Otoolea</taxon>
    </lineage>
</organism>
<comment type="catalytic activity">
    <reaction evidence="5">
        <text>O-phospho-L-tyrosyl-[protein] + H2O = L-tyrosyl-[protein] + phosphate</text>
        <dbReference type="Rhea" id="RHEA:10684"/>
        <dbReference type="Rhea" id="RHEA-COMP:10136"/>
        <dbReference type="Rhea" id="RHEA-COMP:20101"/>
        <dbReference type="ChEBI" id="CHEBI:15377"/>
        <dbReference type="ChEBI" id="CHEBI:43474"/>
        <dbReference type="ChEBI" id="CHEBI:46858"/>
        <dbReference type="ChEBI" id="CHEBI:61978"/>
        <dbReference type="EC" id="3.1.3.48"/>
    </reaction>
</comment>
<evidence type="ECO:0000256" key="5">
    <source>
        <dbReference type="ARBA" id="ARBA00051722"/>
    </source>
</evidence>
<protein>
    <recommendedName>
        <fullName evidence="2">protein-tyrosine-phosphatase</fullName>
        <ecNumber evidence="2">3.1.3.48</ecNumber>
    </recommendedName>
</protein>
<dbReference type="EC" id="3.1.3.48" evidence="2"/>
<dbReference type="RefSeq" id="WP_021643189.1">
    <property type="nucleotide sequence ID" value="NZ_CACRUA010000077.1"/>
</dbReference>